<comment type="caution">
    <text evidence="2">The sequence shown here is derived from an EMBL/GenBank/DDBJ whole genome shotgun (WGS) entry which is preliminary data.</text>
</comment>
<keyword evidence="3" id="KW-1185">Reference proteome</keyword>
<dbReference type="CDD" id="cd03812">
    <property type="entry name" value="GT4_CapH-like"/>
    <property type="match status" value="1"/>
</dbReference>
<protein>
    <submittedName>
        <fullName evidence="2">Glycosyltransferase, group 1 family protein</fullName>
        <ecNumber evidence="2">2.4.-.-</ecNumber>
    </submittedName>
</protein>
<keyword evidence="2" id="KW-0328">Glycosyltransferase</keyword>
<dbReference type="Gene3D" id="3.40.50.2000">
    <property type="entry name" value="Glycogen Phosphorylase B"/>
    <property type="match status" value="2"/>
</dbReference>
<proteinExistence type="predicted"/>
<dbReference type="SUPFAM" id="SSF53756">
    <property type="entry name" value="UDP-Glycosyltransferase/glycogen phosphorylase"/>
    <property type="match status" value="1"/>
</dbReference>
<dbReference type="EMBL" id="ABWN01000035">
    <property type="protein sequence ID" value="EFF67862.1"/>
    <property type="molecule type" value="Genomic_DNA"/>
</dbReference>
<dbReference type="STRING" id="45851.BHV86_07935"/>
<reference evidence="2 3" key="1">
    <citation type="submission" date="2010-02" db="EMBL/GenBank/DDBJ databases">
        <authorList>
            <person name="Weinstock G."/>
            <person name="Sodergren E."/>
            <person name="Clifton S."/>
            <person name="Fulton L."/>
            <person name="Fulton B."/>
            <person name="Courtney L."/>
            <person name="Fronick C."/>
            <person name="Harrison M."/>
            <person name="Strong C."/>
            <person name="Farmer C."/>
            <person name="Delahaunty K."/>
            <person name="Markovic C."/>
            <person name="Hall O."/>
            <person name="Minx P."/>
            <person name="Tomlinson C."/>
            <person name="Mitreva M."/>
            <person name="Nelson J."/>
            <person name="Hou S."/>
            <person name="Wollam A."/>
            <person name="Pepin K.H."/>
            <person name="Johnson M."/>
            <person name="Bhonagiri V."/>
            <person name="Zhang X."/>
            <person name="Suruliraj S."/>
            <person name="Warren W."/>
            <person name="Chinwalla A."/>
            <person name="Mardis E.R."/>
            <person name="Wilson R.K."/>
        </authorList>
    </citation>
    <scope>NUCLEOTIDE SEQUENCE [LARGE SCALE GENOMIC DNA]</scope>
    <source>
        <strain evidence="2 3">DSM 2876</strain>
    </source>
</reference>
<name>D4S1W4_9FIRM</name>
<keyword evidence="2" id="KW-0808">Transferase</keyword>
<dbReference type="Pfam" id="PF00534">
    <property type="entry name" value="Glycos_transf_1"/>
    <property type="match status" value="1"/>
</dbReference>
<dbReference type="PANTHER" id="PTHR12526:SF637">
    <property type="entry name" value="GLYCOSYLTRANSFERASE EPSF-RELATED"/>
    <property type="match status" value="1"/>
</dbReference>
<dbReference type="HOGENOM" id="CLU_009583_33_1_9"/>
<sequence>MGKVNTMSEPKKVLIAGFTENKGGMESYVMNIYRNCDREKLQFDFVTFCDKEVAYSDEITSLGGRVFHIPRKRQSVKEHYGMMKKIFENTPYEAVYFQFNMKPLSLDLFRYAKKYGVKKRIIHSHNTTEPKMSVKDRIREKLADMKLDKYVNYRFACSYDAGKWMFGNRDYKVIPNCVNCDDFKYDTDRRNAKRRELGLENKYVIGTVGRLQPAKNPEYIIDIVNAWTKRDKDVMLLHIGDGELKGSIDNKVKSLNLQDNVRLLGQRSDIADLMNVMDAFILPSLHEGFPIVLVEAQATGLRCYVADNITRDCNITGNVKYLPIDVTPEVWAETIAQDKDIERRDMSDIVRKKGYDIKTLAEEMEKLFLSQI</sequence>
<dbReference type="eggNOG" id="COG0438">
    <property type="taxonomic scope" value="Bacteria"/>
</dbReference>
<dbReference type="EC" id="2.4.-.-" evidence="2"/>
<dbReference type="Proteomes" id="UP000006238">
    <property type="component" value="Unassembled WGS sequence"/>
</dbReference>
<evidence type="ECO:0000313" key="2">
    <source>
        <dbReference type="EMBL" id="EFF67862.1"/>
    </source>
</evidence>
<dbReference type="GO" id="GO:0016757">
    <property type="term" value="F:glycosyltransferase activity"/>
    <property type="evidence" value="ECO:0007669"/>
    <property type="project" value="UniProtKB-KW"/>
</dbReference>
<dbReference type="AlphaFoldDB" id="D4S1W4"/>
<dbReference type="InterPro" id="IPR001296">
    <property type="entry name" value="Glyco_trans_1"/>
</dbReference>
<dbReference type="PANTHER" id="PTHR12526">
    <property type="entry name" value="GLYCOSYLTRANSFERASE"/>
    <property type="match status" value="1"/>
</dbReference>
<accession>D4S1W4</accession>
<feature type="domain" description="Glycosyl transferase family 1" evidence="1">
    <location>
        <begin position="191"/>
        <end position="307"/>
    </location>
</feature>
<evidence type="ECO:0000313" key="3">
    <source>
        <dbReference type="Proteomes" id="UP000006238"/>
    </source>
</evidence>
<gene>
    <name evidence="2" type="ORF">BUTYVIB_02086</name>
</gene>
<evidence type="ECO:0000259" key="1">
    <source>
        <dbReference type="Pfam" id="PF00534"/>
    </source>
</evidence>
<organism evidence="2 3">
    <name type="scientific">Eshraghiella crossota DSM 2876</name>
    <dbReference type="NCBI Taxonomy" id="511680"/>
    <lineage>
        <taxon>Bacteria</taxon>
        <taxon>Bacillati</taxon>
        <taxon>Bacillota</taxon>
        <taxon>Clostridia</taxon>
        <taxon>Lachnospirales</taxon>
        <taxon>Lachnospiraceae</taxon>
        <taxon>Eshraghiella</taxon>
    </lineage>
</organism>